<dbReference type="InterPro" id="IPR028359">
    <property type="entry name" value="UDP_ManNAc/GlcNAc_DH"/>
</dbReference>
<dbReference type="GO" id="GO:0089714">
    <property type="term" value="F:UDP-N-acetyl-D-mannosamine dehydrogenase activity"/>
    <property type="evidence" value="ECO:0007669"/>
    <property type="project" value="UniProtKB-EC"/>
</dbReference>
<dbReference type="EC" id="1.1.1.336" evidence="2"/>
<dbReference type="InterPro" id="IPR008927">
    <property type="entry name" value="6-PGluconate_DH-like_C_sf"/>
</dbReference>
<keyword evidence="5" id="KW-0520">NAD</keyword>
<dbReference type="RefSeq" id="WP_177213299.1">
    <property type="nucleotide sequence ID" value="NZ_FOOQ01000001.1"/>
</dbReference>
<evidence type="ECO:0000259" key="9">
    <source>
        <dbReference type="SMART" id="SM00984"/>
    </source>
</evidence>
<dbReference type="InterPro" id="IPR036291">
    <property type="entry name" value="NAD(P)-bd_dom_sf"/>
</dbReference>
<dbReference type="GO" id="GO:0051287">
    <property type="term" value="F:NAD binding"/>
    <property type="evidence" value="ECO:0007669"/>
    <property type="project" value="InterPro"/>
</dbReference>
<keyword evidence="11" id="KW-1185">Reference proteome</keyword>
<proteinExistence type="inferred from homology"/>
<dbReference type="SUPFAM" id="SSF52413">
    <property type="entry name" value="UDP-glucose/GDP-mannose dehydrogenase C-terminal domain"/>
    <property type="match status" value="1"/>
</dbReference>
<evidence type="ECO:0000256" key="2">
    <source>
        <dbReference type="ARBA" id="ARBA00012935"/>
    </source>
</evidence>
<comment type="catalytic activity">
    <reaction evidence="7">
        <text>UDP-N-acetyl-alpha-D-mannosamine + 2 NAD(+) + H2O = UDP-N-acetyl-alpha-D-mannosaminouronate + 2 NADH + 3 H(+)</text>
        <dbReference type="Rhea" id="RHEA:25780"/>
        <dbReference type="ChEBI" id="CHEBI:15377"/>
        <dbReference type="ChEBI" id="CHEBI:15378"/>
        <dbReference type="ChEBI" id="CHEBI:57540"/>
        <dbReference type="ChEBI" id="CHEBI:57945"/>
        <dbReference type="ChEBI" id="CHEBI:68623"/>
        <dbReference type="ChEBI" id="CHEBI:70731"/>
        <dbReference type="EC" id="1.1.1.336"/>
    </reaction>
</comment>
<dbReference type="Gene3D" id="3.40.50.720">
    <property type="entry name" value="NAD(P)-binding Rossmann-like Domain"/>
    <property type="match status" value="2"/>
</dbReference>
<dbReference type="PANTHER" id="PTHR43491">
    <property type="entry name" value="UDP-N-ACETYL-D-MANNOSAMINE DEHYDROGENASE"/>
    <property type="match status" value="1"/>
</dbReference>
<dbReference type="SUPFAM" id="SSF51735">
    <property type="entry name" value="NAD(P)-binding Rossmann-fold domains"/>
    <property type="match status" value="1"/>
</dbReference>
<evidence type="ECO:0000256" key="8">
    <source>
        <dbReference type="PIRNR" id="PIRNR000124"/>
    </source>
</evidence>
<dbReference type="InterPro" id="IPR017476">
    <property type="entry name" value="UDP-Glc/GDP-Man"/>
</dbReference>
<comment type="similarity">
    <text evidence="1 8">Belongs to the UDP-glucose/GDP-mannose dehydrogenase family.</text>
</comment>
<dbReference type="PIRSF" id="PIRSF000124">
    <property type="entry name" value="UDPglc_GDPman_dh"/>
    <property type="match status" value="1"/>
</dbReference>
<dbReference type="GO" id="GO:0016628">
    <property type="term" value="F:oxidoreductase activity, acting on the CH-CH group of donors, NAD or NADP as acceptor"/>
    <property type="evidence" value="ECO:0007669"/>
    <property type="project" value="InterPro"/>
</dbReference>
<sequence length="464" mass="50906">MPDPDTGICVIGQGYVGLTLTAAMAQSGYDVLGIERDEEKLSDLQQGIPHFDETGLKETIRTQQKIGKLRFRKSLEEADVSDRSVYILAVGSPLDENGEPDTSALESAIKSVSTILEPEDTVIIRSTISVGTSREMLEILKREAEIDIPEELYFLHAPERTVQGDALAEIHNLPQVVGGYDEKSVDRGAEVFSHTADVIIEVDSPEAAEMIKLFDNTYRDINIAIGNAFGEIARQNDLDGQRIIKLANAGYDRNSIMQPGAGVGGGCLPKDPYLLMNSVDEADGLLDSVLQFIDTSRNINESMPDVTNAIIRDALTETGREDGVRSLVLGVAFKGRPGTNDIRNTPAEPIISELSAYGTVDAYDPLVEDEKISSLNARSVEPDDDLTSLFEKEVYDIVVIMNDNPLFENLDLHRVKEGMAKRPIIIDGWNLLPKTTVKQLGFYYDVVGGQKSSGETKRETLRTD</sequence>
<reference evidence="11" key="1">
    <citation type="submission" date="2016-10" db="EMBL/GenBank/DDBJ databases">
        <authorList>
            <person name="Varghese N."/>
            <person name="Submissions S."/>
        </authorList>
    </citation>
    <scope>NUCLEOTIDE SEQUENCE [LARGE SCALE GENOMIC DNA]</scope>
    <source>
        <strain evidence="11">CGMCC 1.7739</strain>
    </source>
</reference>
<name>A0A1I2PMF4_9EURY</name>
<dbReference type="SUPFAM" id="SSF48179">
    <property type="entry name" value="6-phosphogluconate dehydrogenase C-terminal domain-like"/>
    <property type="match status" value="1"/>
</dbReference>
<dbReference type="InterPro" id="IPR036220">
    <property type="entry name" value="UDP-Glc/GDP-Man_DH_C_sf"/>
</dbReference>
<dbReference type="PIRSF" id="PIRSF500136">
    <property type="entry name" value="UDP_ManNAc_DH"/>
    <property type="match status" value="1"/>
</dbReference>
<evidence type="ECO:0000256" key="6">
    <source>
        <dbReference type="ARBA" id="ARBA00030172"/>
    </source>
</evidence>
<dbReference type="InterPro" id="IPR014026">
    <property type="entry name" value="UDP-Glc/GDP-Man_DH_dimer"/>
</dbReference>
<feature type="domain" description="UDP-glucose/GDP-mannose dehydrogenase C-terminal" evidence="9">
    <location>
        <begin position="327"/>
        <end position="434"/>
    </location>
</feature>
<dbReference type="InterPro" id="IPR001732">
    <property type="entry name" value="UDP-Glc/GDP-Man_DH_N"/>
</dbReference>
<dbReference type="STRING" id="553467.SAMN04488063_1658"/>
<dbReference type="GO" id="GO:0000271">
    <property type="term" value="P:polysaccharide biosynthetic process"/>
    <property type="evidence" value="ECO:0007669"/>
    <property type="project" value="InterPro"/>
</dbReference>
<accession>A0A1I2PMF4</accession>
<evidence type="ECO:0000256" key="5">
    <source>
        <dbReference type="ARBA" id="ARBA00023027"/>
    </source>
</evidence>
<evidence type="ECO:0000313" key="11">
    <source>
        <dbReference type="Proteomes" id="UP000198876"/>
    </source>
</evidence>
<dbReference type="AlphaFoldDB" id="A0A1I2PMF4"/>
<evidence type="ECO:0000256" key="4">
    <source>
        <dbReference type="ARBA" id="ARBA00023002"/>
    </source>
</evidence>
<evidence type="ECO:0000256" key="7">
    <source>
        <dbReference type="ARBA" id="ARBA00049130"/>
    </source>
</evidence>
<evidence type="ECO:0000256" key="3">
    <source>
        <dbReference type="ARBA" id="ARBA00016796"/>
    </source>
</evidence>
<evidence type="ECO:0000313" key="10">
    <source>
        <dbReference type="EMBL" id="SFG17415.1"/>
    </source>
</evidence>
<protein>
    <recommendedName>
        <fullName evidence="3">UDP-N-acetyl-D-mannosamine dehydrogenase</fullName>
        <ecNumber evidence="2">1.1.1.336</ecNumber>
    </recommendedName>
    <alternativeName>
        <fullName evidence="6">UDP-ManNAc 6-dehydrogenase</fullName>
    </alternativeName>
</protein>
<dbReference type="OrthoDB" id="372050at2157"/>
<keyword evidence="4" id="KW-0560">Oxidoreductase</keyword>
<dbReference type="NCBIfam" id="TIGR03026">
    <property type="entry name" value="NDP-sugDHase"/>
    <property type="match status" value="1"/>
</dbReference>
<dbReference type="InterPro" id="IPR014027">
    <property type="entry name" value="UDP-Glc/GDP-Man_DH_C"/>
</dbReference>
<evidence type="ECO:0000256" key="1">
    <source>
        <dbReference type="ARBA" id="ARBA00006601"/>
    </source>
</evidence>
<gene>
    <name evidence="10" type="ORF">SAMN04488063_1658</name>
</gene>
<dbReference type="SMART" id="SM00984">
    <property type="entry name" value="UDPG_MGDP_dh_C"/>
    <property type="match status" value="1"/>
</dbReference>
<dbReference type="Pfam" id="PF03721">
    <property type="entry name" value="UDPG_MGDP_dh_N"/>
    <property type="match status" value="1"/>
</dbReference>
<dbReference type="PANTHER" id="PTHR43491:SF2">
    <property type="entry name" value="UDP-N-ACETYL-D-MANNOSAMINE DEHYDROGENASE"/>
    <property type="match status" value="1"/>
</dbReference>
<dbReference type="Pfam" id="PF03720">
    <property type="entry name" value="UDPG_MGDP_dh_C"/>
    <property type="match status" value="1"/>
</dbReference>
<dbReference type="EMBL" id="FOOQ01000001">
    <property type="protein sequence ID" value="SFG17415.1"/>
    <property type="molecule type" value="Genomic_DNA"/>
</dbReference>
<dbReference type="Pfam" id="PF00984">
    <property type="entry name" value="UDPG_MGDP_dh"/>
    <property type="match status" value="1"/>
</dbReference>
<dbReference type="Proteomes" id="UP000198876">
    <property type="component" value="Unassembled WGS sequence"/>
</dbReference>
<organism evidence="10 11">
    <name type="scientific">Halopelagius inordinatus</name>
    <dbReference type="NCBI Taxonomy" id="553467"/>
    <lineage>
        <taxon>Archaea</taxon>
        <taxon>Methanobacteriati</taxon>
        <taxon>Methanobacteriota</taxon>
        <taxon>Stenosarchaea group</taxon>
        <taxon>Halobacteria</taxon>
        <taxon>Halobacteriales</taxon>
        <taxon>Haloferacaceae</taxon>
    </lineage>
</organism>